<sequence>MNRLVGRPAPDFSLPTALGNGEDFGQSKLNDYKGKWLVLFFYPLDFTFI</sequence>
<dbReference type="Pfam" id="PF00578">
    <property type="entry name" value="AhpC-TSA"/>
    <property type="match status" value="1"/>
</dbReference>
<accession>A0A0L0W8J4</accession>
<dbReference type="GO" id="GO:0016491">
    <property type="term" value="F:oxidoreductase activity"/>
    <property type="evidence" value="ECO:0007669"/>
    <property type="project" value="InterPro"/>
</dbReference>
<dbReference type="STRING" id="1503.CLPU_12c00400"/>
<protein>
    <submittedName>
        <fullName evidence="2">Peroxiredoxin</fullName>
    </submittedName>
</protein>
<keyword evidence="3" id="KW-1185">Reference proteome</keyword>
<dbReference type="GO" id="GO:0016209">
    <property type="term" value="F:antioxidant activity"/>
    <property type="evidence" value="ECO:0007669"/>
    <property type="project" value="InterPro"/>
</dbReference>
<gene>
    <name evidence="2" type="ORF">CLPU_12c00400</name>
</gene>
<dbReference type="AlphaFoldDB" id="A0A0L0W8J4"/>
<reference evidence="3" key="1">
    <citation type="submission" date="2015-07" db="EMBL/GenBank/DDBJ databases">
        <title>Draft genome sequence of the purine-degrading Gottschalkia purinilyticum DSM 1384 (formerly Clostridium purinilyticum).</title>
        <authorList>
            <person name="Poehlein A."/>
            <person name="Schiel-Bengelsdorf B."/>
            <person name="Bengelsdorf F.R."/>
            <person name="Daniel R."/>
            <person name="Duerre P."/>
        </authorList>
    </citation>
    <scope>NUCLEOTIDE SEQUENCE [LARGE SCALE GENOMIC DNA]</scope>
    <source>
        <strain evidence="3">DSM 1384</strain>
    </source>
</reference>
<dbReference type="Proteomes" id="UP000037267">
    <property type="component" value="Unassembled WGS sequence"/>
</dbReference>
<name>A0A0L0W8J4_GOTPU</name>
<evidence type="ECO:0000259" key="1">
    <source>
        <dbReference type="Pfam" id="PF00578"/>
    </source>
</evidence>
<organism evidence="2 3">
    <name type="scientific">Gottschalkia purinilytica</name>
    <name type="common">Clostridium purinilyticum</name>
    <dbReference type="NCBI Taxonomy" id="1503"/>
    <lineage>
        <taxon>Bacteria</taxon>
        <taxon>Bacillati</taxon>
        <taxon>Bacillota</taxon>
        <taxon>Tissierellia</taxon>
        <taxon>Tissierellales</taxon>
        <taxon>Gottschalkiaceae</taxon>
        <taxon>Gottschalkia</taxon>
    </lineage>
</organism>
<dbReference type="PATRIC" id="fig|1503.3.peg.323"/>
<comment type="caution">
    <text evidence="2">The sequence shown here is derived from an EMBL/GenBank/DDBJ whole genome shotgun (WGS) entry which is preliminary data.</text>
</comment>
<proteinExistence type="predicted"/>
<dbReference type="SUPFAM" id="SSF52833">
    <property type="entry name" value="Thioredoxin-like"/>
    <property type="match status" value="1"/>
</dbReference>
<dbReference type="InterPro" id="IPR036249">
    <property type="entry name" value="Thioredoxin-like_sf"/>
</dbReference>
<evidence type="ECO:0000313" key="3">
    <source>
        <dbReference type="Proteomes" id="UP000037267"/>
    </source>
</evidence>
<dbReference type="EMBL" id="LGSS01000012">
    <property type="protein sequence ID" value="KNF07767.1"/>
    <property type="molecule type" value="Genomic_DNA"/>
</dbReference>
<feature type="domain" description="Alkyl hydroperoxide reductase subunit C/ Thiol specific antioxidant" evidence="1">
    <location>
        <begin position="5"/>
        <end position="48"/>
    </location>
</feature>
<dbReference type="Gene3D" id="3.40.30.10">
    <property type="entry name" value="Glutaredoxin"/>
    <property type="match status" value="1"/>
</dbReference>
<dbReference type="InterPro" id="IPR000866">
    <property type="entry name" value="AhpC/TSA"/>
</dbReference>
<evidence type="ECO:0000313" key="2">
    <source>
        <dbReference type="EMBL" id="KNF07767.1"/>
    </source>
</evidence>